<dbReference type="PANTHER" id="PTHR10013:SF0">
    <property type="entry name" value="GENERAL VESICULAR TRANSPORT FACTOR P115"/>
    <property type="match status" value="1"/>
</dbReference>
<organism evidence="5 6">
    <name type="scientific">Rotaria socialis</name>
    <dbReference type="NCBI Taxonomy" id="392032"/>
    <lineage>
        <taxon>Eukaryota</taxon>
        <taxon>Metazoa</taxon>
        <taxon>Spiralia</taxon>
        <taxon>Gnathifera</taxon>
        <taxon>Rotifera</taxon>
        <taxon>Eurotatoria</taxon>
        <taxon>Bdelloidea</taxon>
        <taxon>Philodinida</taxon>
        <taxon>Philodinidae</taxon>
        <taxon>Rotaria</taxon>
    </lineage>
</organism>
<dbReference type="GO" id="GO:0005795">
    <property type="term" value="C:Golgi stack"/>
    <property type="evidence" value="ECO:0007669"/>
    <property type="project" value="TreeGrafter"/>
</dbReference>
<dbReference type="GO" id="GO:0006888">
    <property type="term" value="P:endoplasmic reticulum to Golgi vesicle-mediated transport"/>
    <property type="evidence" value="ECO:0007669"/>
    <property type="project" value="TreeGrafter"/>
</dbReference>
<dbReference type="EMBL" id="CAJOBO010001045">
    <property type="protein sequence ID" value="CAF4330120.1"/>
    <property type="molecule type" value="Genomic_DNA"/>
</dbReference>
<dbReference type="InterPro" id="IPR006953">
    <property type="entry name" value="Vesicle_Uso1_P115_head"/>
</dbReference>
<dbReference type="Pfam" id="PF18770">
    <property type="entry name" value="Arm_vescicular"/>
    <property type="match status" value="1"/>
</dbReference>
<dbReference type="GO" id="GO:0000139">
    <property type="term" value="C:Golgi membrane"/>
    <property type="evidence" value="ECO:0007669"/>
    <property type="project" value="InterPro"/>
</dbReference>
<dbReference type="InterPro" id="IPR041209">
    <property type="entry name" value="P115_Arm_rpt"/>
</dbReference>
<gene>
    <name evidence="5" type="ORF">HFQ381_LOCUS15398</name>
</gene>
<dbReference type="Gene3D" id="1.25.10.10">
    <property type="entry name" value="Leucine-rich Repeat Variant"/>
    <property type="match status" value="2"/>
</dbReference>
<dbReference type="GO" id="GO:0012507">
    <property type="term" value="C:ER to Golgi transport vesicle membrane"/>
    <property type="evidence" value="ECO:0007669"/>
    <property type="project" value="TreeGrafter"/>
</dbReference>
<dbReference type="GO" id="GO:0048280">
    <property type="term" value="P:vesicle fusion with Golgi apparatus"/>
    <property type="evidence" value="ECO:0007669"/>
    <property type="project" value="InterPro"/>
</dbReference>
<comment type="caution">
    <text evidence="5">The sequence shown here is derived from an EMBL/GenBank/DDBJ whole genome shotgun (WGS) entry which is preliminary data.</text>
</comment>
<dbReference type="InterPro" id="IPR024095">
    <property type="entry name" value="Vesicle_P115"/>
</dbReference>
<dbReference type="InterPro" id="IPR016024">
    <property type="entry name" value="ARM-type_fold"/>
</dbReference>
<proteinExistence type="predicted"/>
<evidence type="ECO:0000256" key="3">
    <source>
        <dbReference type="ARBA" id="ARBA00023054"/>
    </source>
</evidence>
<evidence type="ECO:0000259" key="4">
    <source>
        <dbReference type="Pfam" id="PF04869"/>
    </source>
</evidence>
<keyword evidence="2" id="KW-0333">Golgi apparatus</keyword>
<keyword evidence="3" id="KW-0175">Coiled coil</keyword>
<protein>
    <recommendedName>
        <fullName evidence="4">Vesicle tethering protein Uso1/P115-like head domain-containing protein</fullName>
    </recommendedName>
</protein>
<accession>A0A820K1E4</accession>
<feature type="domain" description="Vesicle tethering protein Uso1/P115-like head" evidence="4">
    <location>
        <begin position="323"/>
        <end position="502"/>
    </location>
</feature>
<dbReference type="SUPFAM" id="SSF48371">
    <property type="entry name" value="ARM repeat"/>
    <property type="match status" value="1"/>
</dbReference>
<evidence type="ECO:0000256" key="2">
    <source>
        <dbReference type="ARBA" id="ARBA00023034"/>
    </source>
</evidence>
<comment type="subcellular location">
    <subcellularLocation>
        <location evidence="1">Golgi apparatus</location>
    </subcellularLocation>
</comment>
<dbReference type="GO" id="GO:0005783">
    <property type="term" value="C:endoplasmic reticulum"/>
    <property type="evidence" value="ECO:0007669"/>
    <property type="project" value="TreeGrafter"/>
</dbReference>
<dbReference type="GO" id="GO:0006886">
    <property type="term" value="P:intracellular protein transport"/>
    <property type="evidence" value="ECO:0007669"/>
    <property type="project" value="InterPro"/>
</dbReference>
<dbReference type="InterPro" id="IPR011989">
    <property type="entry name" value="ARM-like"/>
</dbReference>
<dbReference type="PANTHER" id="PTHR10013">
    <property type="entry name" value="GENERAL VESICULAR TRANSPORT FACTOR P115"/>
    <property type="match status" value="1"/>
</dbReference>
<reference evidence="5" key="1">
    <citation type="submission" date="2021-02" db="EMBL/GenBank/DDBJ databases">
        <authorList>
            <person name="Nowell W R."/>
        </authorList>
    </citation>
    <scope>NUCLEOTIDE SEQUENCE</scope>
</reference>
<name>A0A820K1E4_9BILA</name>
<dbReference type="GO" id="GO:0048211">
    <property type="term" value="P:Golgi vesicle docking"/>
    <property type="evidence" value="ECO:0007669"/>
    <property type="project" value="TreeGrafter"/>
</dbReference>
<evidence type="ECO:0000313" key="6">
    <source>
        <dbReference type="Proteomes" id="UP000663851"/>
    </source>
</evidence>
<sequence length="505" mass="56409">MPFWSCCSLFSSTKPFSTTNNNNNNTISQEAIENLCNHLQTANRVEDRRHILRALKSLSKKYKLEVGTQSIGLLGNILHHEKNDLKLVQLILDTLINLTAMDSVADGEQLVLSHDMSIQFTKSFINNKEHVHLILELITATDLNIRRTAIRLFTVLLSNCTKQLQDMLLGSGRRGFSNLFGLLKDECEVIPNNALPLFEILTRSNKYIQGIVAIENGFQCLLRILVDENSNDGNIAVGDCLCILLNLLEDNEIIRTFVSLTNSAEHIVACQTTIEQCGILRRLCIILMLTTTPADILAETIRTIGDVMRGDAKNQRCLDLVTNTNTKIQQPVLFNLLYVMICGEEKSFSLRISVLYCLQCYLHKNESGKSMIVQALLAQTKNTANQHSMGHLLRSGYLSEDAVASWCSGILLSHLIVNSPQSKQDILKAKLALDRTQTNAKTLMEISIDILHKSSSSFHIRVAVLILICTWLPNCSLAVQELVSIPNSISYLVSQICAQSIEDDR</sequence>
<dbReference type="Proteomes" id="UP000663851">
    <property type="component" value="Unassembled WGS sequence"/>
</dbReference>
<evidence type="ECO:0000256" key="1">
    <source>
        <dbReference type="ARBA" id="ARBA00004555"/>
    </source>
</evidence>
<dbReference type="Pfam" id="PF04869">
    <property type="entry name" value="Uso1_p115_head"/>
    <property type="match status" value="1"/>
</dbReference>
<evidence type="ECO:0000313" key="5">
    <source>
        <dbReference type="EMBL" id="CAF4330120.1"/>
    </source>
</evidence>
<dbReference type="AlphaFoldDB" id="A0A820K1E4"/>